<evidence type="ECO:0000259" key="8">
    <source>
        <dbReference type="Pfam" id="PF00136"/>
    </source>
</evidence>
<dbReference type="InterPro" id="IPR006133">
    <property type="entry name" value="DNA-dir_DNA_pol_B_exonuc"/>
</dbReference>
<organism evidence="10 11">
    <name type="scientific">Prosthecochloris aestuarii (strain DSM 271 / SK 413)</name>
    <dbReference type="NCBI Taxonomy" id="290512"/>
    <lineage>
        <taxon>Bacteria</taxon>
        <taxon>Pseudomonadati</taxon>
        <taxon>Chlorobiota</taxon>
        <taxon>Chlorobiia</taxon>
        <taxon>Chlorobiales</taxon>
        <taxon>Chlorobiaceae</taxon>
        <taxon>Prosthecochloris</taxon>
    </lineage>
</organism>
<evidence type="ECO:0000256" key="2">
    <source>
        <dbReference type="ARBA" id="ARBA00012417"/>
    </source>
</evidence>
<dbReference type="Gene3D" id="1.10.132.60">
    <property type="entry name" value="DNA polymerase family B, C-terminal domain"/>
    <property type="match status" value="1"/>
</dbReference>
<dbReference type="PANTHER" id="PTHR10322">
    <property type="entry name" value="DNA POLYMERASE CATALYTIC SUBUNIT"/>
    <property type="match status" value="1"/>
</dbReference>
<dbReference type="InterPro" id="IPR050240">
    <property type="entry name" value="DNA_pol_type-B"/>
</dbReference>
<dbReference type="InterPro" id="IPR023211">
    <property type="entry name" value="DNA_pol_palm_dom_sf"/>
</dbReference>
<dbReference type="PRINTS" id="PR00106">
    <property type="entry name" value="DNAPOLB"/>
</dbReference>
<feature type="domain" description="DNA-directed DNA polymerase family B multifunctional" evidence="8">
    <location>
        <begin position="448"/>
        <end position="747"/>
    </location>
</feature>
<evidence type="ECO:0000313" key="11">
    <source>
        <dbReference type="Proteomes" id="UP000002725"/>
    </source>
</evidence>
<protein>
    <recommendedName>
        <fullName evidence="2">DNA-directed DNA polymerase</fullName>
        <ecNumber evidence="2">2.7.7.7</ecNumber>
    </recommendedName>
</protein>
<comment type="similarity">
    <text evidence="1">Belongs to the DNA polymerase type-B family.</text>
</comment>
<dbReference type="Pfam" id="PF03104">
    <property type="entry name" value="DNA_pol_B_exo1"/>
    <property type="match status" value="1"/>
</dbReference>
<evidence type="ECO:0000313" key="10">
    <source>
        <dbReference type="EMBL" id="ACF45072.1"/>
    </source>
</evidence>
<dbReference type="HOGENOM" id="CLU_000203_6_1_10"/>
<dbReference type="InterPro" id="IPR006172">
    <property type="entry name" value="DNA-dir_DNA_pol_B"/>
</dbReference>
<dbReference type="STRING" id="290512.Paes_0006"/>
<dbReference type="InterPro" id="IPR012337">
    <property type="entry name" value="RNaseH-like_sf"/>
</dbReference>
<dbReference type="Pfam" id="PF00136">
    <property type="entry name" value="DNA_pol_B"/>
    <property type="match status" value="1"/>
</dbReference>
<feature type="domain" description="DNA-directed DNA polymerase family B exonuclease" evidence="9">
    <location>
        <begin position="205"/>
        <end position="294"/>
    </location>
</feature>
<accession>B4S940</accession>
<dbReference type="Gene3D" id="3.30.420.10">
    <property type="entry name" value="Ribonuclease H-like superfamily/Ribonuclease H"/>
    <property type="match status" value="1"/>
</dbReference>
<dbReference type="CDD" id="cd05785">
    <property type="entry name" value="DNA_polB_like2_exo"/>
    <property type="match status" value="1"/>
</dbReference>
<evidence type="ECO:0000256" key="6">
    <source>
        <dbReference type="ARBA" id="ARBA00023125"/>
    </source>
</evidence>
<keyword evidence="6" id="KW-0238">DNA-binding</keyword>
<evidence type="ECO:0000259" key="9">
    <source>
        <dbReference type="Pfam" id="PF03104"/>
    </source>
</evidence>
<gene>
    <name evidence="10" type="ordered locus">Paes_0006</name>
</gene>
<dbReference type="Gene3D" id="1.10.287.690">
    <property type="entry name" value="Helix hairpin bin"/>
    <property type="match status" value="1"/>
</dbReference>
<dbReference type="Gene3D" id="3.90.1600.10">
    <property type="entry name" value="Palm domain of DNA polymerase"/>
    <property type="match status" value="1"/>
</dbReference>
<dbReference type="EC" id="2.7.7.7" evidence="2"/>
<dbReference type="InterPro" id="IPR042087">
    <property type="entry name" value="DNA_pol_B_thumb"/>
</dbReference>
<evidence type="ECO:0000256" key="7">
    <source>
        <dbReference type="ARBA" id="ARBA00049244"/>
    </source>
</evidence>
<dbReference type="InterPro" id="IPR006134">
    <property type="entry name" value="DNA-dir_DNA_pol_B_multi_dom"/>
</dbReference>
<name>B4S940_PROA2</name>
<evidence type="ECO:0000256" key="1">
    <source>
        <dbReference type="ARBA" id="ARBA00005755"/>
    </source>
</evidence>
<proteinExistence type="inferred from homology"/>
<dbReference type="GO" id="GO:0003677">
    <property type="term" value="F:DNA binding"/>
    <property type="evidence" value="ECO:0007669"/>
    <property type="project" value="UniProtKB-KW"/>
</dbReference>
<keyword evidence="3" id="KW-0808">Transferase</keyword>
<evidence type="ECO:0000256" key="4">
    <source>
        <dbReference type="ARBA" id="ARBA00022695"/>
    </source>
</evidence>
<dbReference type="CDD" id="cd05538">
    <property type="entry name" value="POLBc_Pol_II_B"/>
    <property type="match status" value="1"/>
</dbReference>
<dbReference type="AlphaFoldDB" id="B4S940"/>
<sequence length="800" mass="92353">MTSTILDTIQHNPLLFGKDTEECIVGAHQQSDSTVRIYTRKGLSTESRDEAFYPYFFLSDGALLSEFTPPENEKFWLIKLQGSNYYRYLAIFRSWSNYRAAVEHIQSKSARANDTDEIPAPSVAQKTHLLYNKGDAVTQFLMQTGKTMFKGMVFEDLYRMQLDIETYFKPESGKSSKVEIGKDQVIIVSLSDNRGWEKVIHAHGRTEKELLIELIAIIREKDPDVIEGHNIFRFDLPYLHRRCEINGIEFRIGRDQSIPRNYPASIRFAERSIDYTFYDIAGRHVIDTWFLVQSFDVSKRAMPGYGLKAAAKFFGVARENRVYVDYADMADLWENNPEKLLEYALDDVRETREIASMLSGSNYYMTKMMPYGYAQCSRLGPAAKIEALLVREYLKEKHSLPRPENGQQHSGGYTEVFLQGILGPIVYADVESLYPSIMLSYKICPKSDERKIFPQILTNLKDLRFAAKKKAKEERKQDNIQVADNFEAMQASFKIVINAMYGYLGFSAGIFNDYEEADRVTTTGQDIARQMIREFESRGSRVIEVDTDGILFMPPSHIQSSEEEISLVNEVSSVMPEGINIGYDGRYRKMISYLKKNYALLHYDGTMQLKGSSLVSRSGEKFGREFIRDGFRQLLEEDIQGLHDLYVTWKERIIHHDWNVLDFAKTESMKSSIDQYRADVESGKRSRTITYELAIRKGIDVNKGDRITYYVSGSGMQSNHYEKGKIAEEWDKNTPDENTQFYLKRLDEFAQKFIPFFKPQDFSAIFSSDTLFSFSPEGIEIIREIRNKEANSQHEEEISF</sequence>
<dbReference type="SUPFAM" id="SSF56672">
    <property type="entry name" value="DNA/RNA polymerases"/>
    <property type="match status" value="1"/>
</dbReference>
<dbReference type="KEGG" id="paa:Paes_0006"/>
<dbReference type="eggNOG" id="COG0417">
    <property type="taxonomic scope" value="Bacteria"/>
</dbReference>
<dbReference type="EMBL" id="CP001108">
    <property type="protein sequence ID" value="ACF45072.1"/>
    <property type="molecule type" value="Genomic_DNA"/>
</dbReference>
<dbReference type="InterPro" id="IPR036397">
    <property type="entry name" value="RNaseH_sf"/>
</dbReference>
<reference evidence="10" key="1">
    <citation type="submission" date="2008-06" db="EMBL/GenBank/DDBJ databases">
        <title>Complete sequence of chromosome of Prosthecochloris aestuarii DSM 271.</title>
        <authorList>
            <consortium name="US DOE Joint Genome Institute"/>
            <person name="Lucas S."/>
            <person name="Copeland A."/>
            <person name="Lapidus A."/>
            <person name="Glavina del Rio T."/>
            <person name="Dalin E."/>
            <person name="Tice H."/>
            <person name="Bruce D."/>
            <person name="Goodwin L."/>
            <person name="Pitluck S."/>
            <person name="Schmutz J."/>
            <person name="Larimer F."/>
            <person name="Land M."/>
            <person name="Hauser L."/>
            <person name="Kyrpides N."/>
            <person name="Anderson I."/>
            <person name="Liu Z."/>
            <person name="Li T."/>
            <person name="Zhao F."/>
            <person name="Overmann J."/>
            <person name="Bryant D.A."/>
            <person name="Richardson P."/>
        </authorList>
    </citation>
    <scope>NUCLEOTIDE SEQUENCE [LARGE SCALE GENOMIC DNA]</scope>
    <source>
        <strain evidence="10">DSM 271</strain>
    </source>
</reference>
<dbReference type="GO" id="GO:0000166">
    <property type="term" value="F:nucleotide binding"/>
    <property type="evidence" value="ECO:0007669"/>
    <property type="project" value="InterPro"/>
</dbReference>
<dbReference type="GO" id="GO:0003887">
    <property type="term" value="F:DNA-directed DNA polymerase activity"/>
    <property type="evidence" value="ECO:0007669"/>
    <property type="project" value="UniProtKB-KW"/>
</dbReference>
<dbReference type="RefSeq" id="WP_012504609.1">
    <property type="nucleotide sequence ID" value="NC_011059.1"/>
</dbReference>
<dbReference type="SUPFAM" id="SSF53098">
    <property type="entry name" value="Ribonuclease H-like"/>
    <property type="match status" value="1"/>
</dbReference>
<evidence type="ECO:0000256" key="3">
    <source>
        <dbReference type="ARBA" id="ARBA00022679"/>
    </source>
</evidence>
<dbReference type="Proteomes" id="UP000002725">
    <property type="component" value="Chromosome"/>
</dbReference>
<dbReference type="PANTHER" id="PTHR10322:SF23">
    <property type="entry name" value="DNA POLYMERASE DELTA CATALYTIC SUBUNIT"/>
    <property type="match status" value="1"/>
</dbReference>
<dbReference type="SMART" id="SM00486">
    <property type="entry name" value="POLBc"/>
    <property type="match status" value="1"/>
</dbReference>
<keyword evidence="11" id="KW-1185">Reference proteome</keyword>
<comment type="catalytic activity">
    <reaction evidence="7">
        <text>DNA(n) + a 2'-deoxyribonucleoside 5'-triphosphate = DNA(n+1) + diphosphate</text>
        <dbReference type="Rhea" id="RHEA:22508"/>
        <dbReference type="Rhea" id="RHEA-COMP:17339"/>
        <dbReference type="Rhea" id="RHEA-COMP:17340"/>
        <dbReference type="ChEBI" id="CHEBI:33019"/>
        <dbReference type="ChEBI" id="CHEBI:61560"/>
        <dbReference type="ChEBI" id="CHEBI:173112"/>
        <dbReference type="EC" id="2.7.7.7"/>
    </reaction>
</comment>
<dbReference type="InterPro" id="IPR043502">
    <property type="entry name" value="DNA/RNA_pol_sf"/>
</dbReference>
<keyword evidence="5" id="KW-0239">DNA-directed DNA polymerase</keyword>
<evidence type="ECO:0000256" key="5">
    <source>
        <dbReference type="ARBA" id="ARBA00022932"/>
    </source>
</evidence>
<keyword evidence="4" id="KW-0548">Nucleotidyltransferase</keyword>